<comment type="caution">
    <text evidence="5">The sequence shown here is derived from an EMBL/GenBank/DDBJ whole genome shotgun (WGS) entry which is preliminary data.</text>
</comment>
<name>A0ABT8KNU6_9BACT</name>
<keyword evidence="6" id="KW-1185">Reference proteome</keyword>
<evidence type="ECO:0000256" key="2">
    <source>
        <dbReference type="ARBA" id="ARBA00022737"/>
    </source>
</evidence>
<evidence type="ECO:0000313" key="5">
    <source>
        <dbReference type="EMBL" id="MDN5202108.1"/>
    </source>
</evidence>
<dbReference type="Pfam" id="PF07593">
    <property type="entry name" value="UnbV_ASPIC"/>
    <property type="match status" value="1"/>
</dbReference>
<dbReference type="Gene3D" id="2.130.10.130">
    <property type="entry name" value="Integrin alpha, N-terminal"/>
    <property type="match status" value="3"/>
</dbReference>
<protein>
    <submittedName>
        <fullName evidence="5">FG-GAP-like repeat-containing protein</fullName>
    </submittedName>
</protein>
<dbReference type="Pfam" id="PF13517">
    <property type="entry name" value="FG-GAP_3"/>
    <property type="match status" value="4"/>
</dbReference>
<organism evidence="5 6">
    <name type="scientific">Splendidivirga corallicola</name>
    <dbReference type="NCBI Taxonomy" id="3051826"/>
    <lineage>
        <taxon>Bacteria</taxon>
        <taxon>Pseudomonadati</taxon>
        <taxon>Bacteroidota</taxon>
        <taxon>Cytophagia</taxon>
        <taxon>Cytophagales</taxon>
        <taxon>Splendidivirgaceae</taxon>
        <taxon>Splendidivirga</taxon>
    </lineage>
</organism>
<dbReference type="InterPro" id="IPR013517">
    <property type="entry name" value="FG-GAP"/>
</dbReference>
<dbReference type="InterPro" id="IPR028994">
    <property type="entry name" value="Integrin_alpha_N"/>
</dbReference>
<sequence>MNYLKESLLMNGLFYEYFYNGGGVAVGDLNNDDLPDIYFISNLKSNKLYINQGNLKFKDVTSQAGVKGKYGFPTGVTMVDLNADGLLDIYICKSGKFEDPNKRRNELYINQGPDTNGIPIFQEMAKDYGLDLPHFSTQASFFDYDRDGDLDMFLINHGTEVYADALVDELIHAKSKFRGEKLFRNDNGQFKDVTEQSGIVSSMIGYGLGLSTGDLNNDGWIDILVGNDFSEKDHLYLNQQDGTFKEVMRESARHISNFSMGNDIADFNNDGWLDFITVDMMSENNYDIKTSMSGMNPERFYKHVDLGLHHQYMFNALQVNNGSPSGNEIPKFSDVAQMAGVSNTDWSWAPLFLDMDNDGLKDLFISNGIKRDFRNNDFVNYRKKRQAEVQKILDKGEKFDNQAYIRDIMAHMPMRKKANFFFRNTGGLVFEDHSDSWATEILTNSNGAAYADFDNDGDLDIVVNNSDDISFIYENNSAQLELGNFLKIRLYGKDGNKDGIGTRVIVEHDGNEQVQEQFPTRGFQSSVDRILHFGLGKAQKVDKLTIIWPTGESQILEQVDVNQLLVLQFDGRGRKNIEEQTEKAFFEDITASYKLEHRHRENDYDDFANESLLPHKMSNFGPALAVGDMNGDGLEDFFVGGAKGFEGKIFFQQQDNSFKNSTPVAIERDRDSEDLAATLFDADLDGDLDLYVVSGGSEFSTDDRNLQDRLYINDGVGNFAKMNETLPSMRTSGGCVVSADYDLDGDLDLFVGGRLLPGSYPHPGQSYILRNETENGRIKFTDVTSELIPELKEIGMVTDAKWVDLVGDERPDLVIAGEWMPLVVLENQGSRFDNVTEAIGFAGHKGWWFSVAADDMDGDGDVDLIAGNLGLNYKYKATSDEPFEIYARDFDENGSLDIVLGYYDGGELFPLRGRECSSNQMPFIKEKFPTYNDFGSASLKQVYGEEKLESSLHYKATTFAHVYIENLGGGEFSFSSLPMPTQISSVNSILTYNFNKDNFKDILLGGNLYSSEVETPRNDASYGAVLIGNDSAPEKFKMISSQASGLYLEGDTKKMEFIRLVDGLGIIVAKNNDYLQLLKLWQ</sequence>
<dbReference type="InterPro" id="IPR013519">
    <property type="entry name" value="Int_alpha_beta-p"/>
</dbReference>
<feature type="domain" description="ASPIC/UnbV" evidence="4">
    <location>
        <begin position="499"/>
        <end position="565"/>
    </location>
</feature>
<dbReference type="EMBL" id="JAUJEA010000004">
    <property type="protein sequence ID" value="MDN5202108.1"/>
    <property type="molecule type" value="Genomic_DNA"/>
</dbReference>
<reference evidence="5" key="1">
    <citation type="submission" date="2023-06" db="EMBL/GenBank/DDBJ databases">
        <title>Genomic of Parafulvivirga corallium.</title>
        <authorList>
            <person name="Wang G."/>
        </authorList>
    </citation>
    <scope>NUCLEOTIDE SEQUENCE</scope>
    <source>
        <strain evidence="5">BMA10</strain>
    </source>
</reference>
<evidence type="ECO:0000256" key="1">
    <source>
        <dbReference type="ARBA" id="ARBA00022729"/>
    </source>
</evidence>
<accession>A0ABT8KNU6</accession>
<gene>
    <name evidence="5" type="ORF">QQ008_12060</name>
</gene>
<proteinExistence type="predicted"/>
<dbReference type="PANTHER" id="PTHR16026">
    <property type="entry name" value="CARTILAGE ACIDIC PROTEIN 1"/>
    <property type="match status" value="1"/>
</dbReference>
<dbReference type="RefSeq" id="WP_346752134.1">
    <property type="nucleotide sequence ID" value="NZ_JAUJEA010000004.1"/>
</dbReference>
<dbReference type="PANTHER" id="PTHR16026:SF0">
    <property type="entry name" value="CARTILAGE ACIDIC PROTEIN 1"/>
    <property type="match status" value="1"/>
</dbReference>
<evidence type="ECO:0000259" key="4">
    <source>
        <dbReference type="Pfam" id="PF07593"/>
    </source>
</evidence>
<keyword evidence="3" id="KW-0325">Glycoprotein</keyword>
<dbReference type="SMART" id="SM00191">
    <property type="entry name" value="Int_alpha"/>
    <property type="match status" value="3"/>
</dbReference>
<keyword evidence="2" id="KW-0677">Repeat</keyword>
<evidence type="ECO:0000256" key="3">
    <source>
        <dbReference type="ARBA" id="ARBA00023180"/>
    </source>
</evidence>
<dbReference type="SUPFAM" id="SSF69318">
    <property type="entry name" value="Integrin alpha N-terminal domain"/>
    <property type="match status" value="3"/>
</dbReference>
<dbReference type="InterPro" id="IPR027039">
    <property type="entry name" value="Crtac1"/>
</dbReference>
<keyword evidence="1" id="KW-0732">Signal</keyword>
<evidence type="ECO:0000313" key="6">
    <source>
        <dbReference type="Proteomes" id="UP001172082"/>
    </source>
</evidence>
<dbReference type="InterPro" id="IPR011519">
    <property type="entry name" value="UnbV_ASPIC"/>
</dbReference>
<dbReference type="Proteomes" id="UP001172082">
    <property type="component" value="Unassembled WGS sequence"/>
</dbReference>